<gene>
    <name evidence="3" type="ORF">BDK92_5366</name>
</gene>
<accession>A0A495JRH1</accession>
<dbReference type="OrthoDB" id="3403488at2"/>
<dbReference type="EMBL" id="RBKT01000001">
    <property type="protein sequence ID" value="RKR90982.1"/>
    <property type="molecule type" value="Genomic_DNA"/>
</dbReference>
<evidence type="ECO:0000256" key="2">
    <source>
        <dbReference type="SAM" id="Phobius"/>
    </source>
</evidence>
<keyword evidence="2" id="KW-0472">Membrane</keyword>
<name>A0A495JRH1_9ACTN</name>
<sequence length="136" mass="14605">MITAVSAPTGPPWIQILLSVVGLLGGTGGVTAIATVALQRRKFRADAADVLTDTALTLVDPLKTRVAELEAETQRARRQAAAASREIRELRSAVQEMSDLIRRWQRAIFASDATIERLREYILAGEAGGGPASRIP</sequence>
<keyword evidence="1" id="KW-0175">Coiled coil</keyword>
<dbReference type="Proteomes" id="UP000277671">
    <property type="component" value="Unassembled WGS sequence"/>
</dbReference>
<proteinExistence type="predicted"/>
<organism evidence="3 4">
    <name type="scientific">Micromonospora pisi</name>
    <dbReference type="NCBI Taxonomy" id="589240"/>
    <lineage>
        <taxon>Bacteria</taxon>
        <taxon>Bacillati</taxon>
        <taxon>Actinomycetota</taxon>
        <taxon>Actinomycetes</taxon>
        <taxon>Micromonosporales</taxon>
        <taxon>Micromonosporaceae</taxon>
        <taxon>Micromonospora</taxon>
    </lineage>
</organism>
<keyword evidence="2" id="KW-0812">Transmembrane</keyword>
<keyword evidence="2" id="KW-1133">Transmembrane helix</keyword>
<evidence type="ECO:0000313" key="3">
    <source>
        <dbReference type="EMBL" id="RKR90982.1"/>
    </source>
</evidence>
<reference evidence="3 4" key="1">
    <citation type="submission" date="2018-10" db="EMBL/GenBank/DDBJ databases">
        <title>Sequencing the genomes of 1000 actinobacteria strains.</title>
        <authorList>
            <person name="Klenk H.-P."/>
        </authorList>
    </citation>
    <scope>NUCLEOTIDE SEQUENCE [LARGE SCALE GENOMIC DNA]</scope>
    <source>
        <strain evidence="3 4">DSM 45175</strain>
    </source>
</reference>
<dbReference type="RefSeq" id="WP_121159161.1">
    <property type="nucleotide sequence ID" value="NZ_RBKT01000001.1"/>
</dbReference>
<dbReference type="AlphaFoldDB" id="A0A495JRH1"/>
<feature type="transmembrane region" description="Helical" evidence="2">
    <location>
        <begin position="12"/>
        <end position="38"/>
    </location>
</feature>
<comment type="caution">
    <text evidence="3">The sequence shown here is derived from an EMBL/GenBank/DDBJ whole genome shotgun (WGS) entry which is preliminary data.</text>
</comment>
<evidence type="ECO:0000313" key="4">
    <source>
        <dbReference type="Proteomes" id="UP000277671"/>
    </source>
</evidence>
<keyword evidence="4" id="KW-1185">Reference proteome</keyword>
<feature type="coiled-coil region" evidence="1">
    <location>
        <begin position="59"/>
        <end position="107"/>
    </location>
</feature>
<protein>
    <submittedName>
        <fullName evidence="3">Uncharacterized protein</fullName>
    </submittedName>
</protein>
<evidence type="ECO:0000256" key="1">
    <source>
        <dbReference type="SAM" id="Coils"/>
    </source>
</evidence>